<organism evidence="2 3">
    <name type="scientific">Penicillium italicum</name>
    <name type="common">Blue mold</name>
    <dbReference type="NCBI Taxonomy" id="40296"/>
    <lineage>
        <taxon>Eukaryota</taxon>
        <taxon>Fungi</taxon>
        <taxon>Dikarya</taxon>
        <taxon>Ascomycota</taxon>
        <taxon>Pezizomycotina</taxon>
        <taxon>Eurotiomycetes</taxon>
        <taxon>Eurotiomycetidae</taxon>
        <taxon>Eurotiales</taxon>
        <taxon>Aspergillaceae</taxon>
        <taxon>Penicillium</taxon>
    </lineage>
</organism>
<evidence type="ECO:0000256" key="1">
    <source>
        <dbReference type="SAM" id="MobiDB-lite"/>
    </source>
</evidence>
<feature type="compositionally biased region" description="Basic and acidic residues" evidence="1">
    <location>
        <begin position="7"/>
        <end position="30"/>
    </location>
</feature>
<feature type="region of interest" description="Disordered" evidence="1">
    <location>
        <begin position="1"/>
        <end position="56"/>
    </location>
</feature>
<evidence type="ECO:0000313" key="2">
    <source>
        <dbReference type="EMBL" id="KGO72166.1"/>
    </source>
</evidence>
<keyword evidence="3" id="KW-1185">Reference proteome</keyword>
<evidence type="ECO:0000313" key="3">
    <source>
        <dbReference type="Proteomes" id="UP000030104"/>
    </source>
</evidence>
<accession>A0A0A2KZ61</accession>
<name>A0A0A2KZ61_PENIT</name>
<dbReference type="EMBL" id="JQGA01000899">
    <property type="protein sequence ID" value="KGO72166.1"/>
    <property type="molecule type" value="Genomic_DNA"/>
</dbReference>
<comment type="caution">
    <text evidence="2">The sequence shown here is derived from an EMBL/GenBank/DDBJ whole genome shotgun (WGS) entry which is preliminary data.</text>
</comment>
<dbReference type="HOGENOM" id="CLU_3014893_0_0_1"/>
<gene>
    <name evidence="2" type="ORF">PITC_076040</name>
</gene>
<reference evidence="2 3" key="1">
    <citation type="journal article" date="2015" name="Mol. Plant Microbe Interact.">
        <title>Genome, transcriptome, and functional analyses of Penicillium expansum provide new insights into secondary metabolism and pathogenicity.</title>
        <authorList>
            <person name="Ballester A.R."/>
            <person name="Marcet-Houben M."/>
            <person name="Levin E."/>
            <person name="Sela N."/>
            <person name="Selma-Lazaro C."/>
            <person name="Carmona L."/>
            <person name="Wisniewski M."/>
            <person name="Droby S."/>
            <person name="Gonzalez-Candelas L."/>
            <person name="Gabaldon T."/>
        </authorList>
    </citation>
    <scope>NUCLEOTIDE SEQUENCE [LARGE SCALE GENOMIC DNA]</scope>
    <source>
        <strain evidence="2 3">PHI-1</strain>
    </source>
</reference>
<sequence length="56" mass="6377">MYLNNRWRSELRTPKSGIKNDRPVGERELGTEDPGPLGGGSNRDDNAINPKRNRDR</sequence>
<feature type="compositionally biased region" description="Basic and acidic residues" evidence="1">
    <location>
        <begin position="42"/>
        <end position="56"/>
    </location>
</feature>
<dbReference type="AlphaFoldDB" id="A0A0A2KZ61"/>
<protein>
    <submittedName>
        <fullName evidence="2">Uncharacterized protein</fullName>
    </submittedName>
</protein>
<proteinExistence type="predicted"/>
<dbReference type="Proteomes" id="UP000030104">
    <property type="component" value="Unassembled WGS sequence"/>
</dbReference>